<keyword evidence="5 14" id="KW-0812">Transmembrane</keyword>
<keyword evidence="6 14" id="KW-0479">Metal-binding</keyword>
<dbReference type="PIRSF" id="PIRSF006404">
    <property type="entry name" value="UCP006404_Pept_M50_CBS"/>
    <property type="match status" value="1"/>
</dbReference>
<keyword evidence="9 14" id="KW-0862">Zinc</keyword>
<evidence type="ECO:0000256" key="14">
    <source>
        <dbReference type="PIRNR" id="PIRNR006404"/>
    </source>
</evidence>
<evidence type="ECO:0000256" key="7">
    <source>
        <dbReference type="ARBA" id="ARBA00022737"/>
    </source>
</evidence>
<gene>
    <name evidence="19" type="ORF">DSM112329_04387</name>
</gene>
<keyword evidence="7" id="KW-0677">Repeat</keyword>
<evidence type="ECO:0000256" key="6">
    <source>
        <dbReference type="ARBA" id="ARBA00022723"/>
    </source>
</evidence>
<dbReference type="InterPro" id="IPR008915">
    <property type="entry name" value="Peptidase_M50"/>
</dbReference>
<organism evidence="19">
    <name type="scientific">Paraconexibacter sp. AEG42_29</name>
    <dbReference type="NCBI Taxonomy" id="2997339"/>
    <lineage>
        <taxon>Bacteria</taxon>
        <taxon>Bacillati</taxon>
        <taxon>Actinomycetota</taxon>
        <taxon>Thermoleophilia</taxon>
        <taxon>Solirubrobacterales</taxon>
        <taxon>Paraconexibacteraceae</taxon>
        <taxon>Paraconexibacter</taxon>
    </lineage>
</organism>
<feature type="binding site" evidence="16">
    <location>
        <position position="71"/>
    </location>
    <ligand>
        <name>Zn(2+)</name>
        <dbReference type="ChEBI" id="CHEBI:29105"/>
        <note>catalytic</note>
    </ligand>
</feature>
<feature type="domain" description="CBS" evidence="18">
    <location>
        <begin position="263"/>
        <end position="320"/>
    </location>
</feature>
<dbReference type="GO" id="GO:0046872">
    <property type="term" value="F:metal ion binding"/>
    <property type="evidence" value="ECO:0007669"/>
    <property type="project" value="UniProtKB-UniRule"/>
</dbReference>
<evidence type="ECO:0000256" key="5">
    <source>
        <dbReference type="ARBA" id="ARBA00022692"/>
    </source>
</evidence>
<dbReference type="RefSeq" id="WP_354698696.1">
    <property type="nucleotide sequence ID" value="NZ_CP114014.1"/>
</dbReference>
<evidence type="ECO:0000256" key="1">
    <source>
        <dbReference type="ARBA" id="ARBA00004651"/>
    </source>
</evidence>
<dbReference type="PANTHER" id="PTHR39188">
    <property type="entry name" value="MEMBRANE-ASSOCIATED ZINC METALLOPROTEASE M50B"/>
    <property type="match status" value="1"/>
</dbReference>
<name>A0AAU7B1R8_9ACTN</name>
<sequence>MMRGGSFQLAKVFGIRVGATPSWFFVLFFLIYWLTGYFGDVLDGSDQQAFLCAVVAALVFEVSLVLHELGHALQARRHGIGTTGIDLWFFGGVAKLDREPDTPGEEFKVAAAGPLVTALVVGACLLAAVAAGKFGTIGDTATISQTDATPFSAVVGFLAGINVLLLGFNLIPAYPLDGGRIARAIAWRATGDRNRGTRFSGRLGLGFAYLLMGGGAVLVGTGDTVNGVWFLVLGFFMSQSAKAAVVSSNVRERLEGLTAEDLMAPDPLTMGPETTVLEAHERYFTPHRSPFFCVVAPDGRYLGTLAADRVAGALADGQPILPVLELLDDPDGGRDGARVAPEVGLEELLQIPALRDLGAVMVVDASDRLRGVVTAEQVRRALAASATR</sequence>
<proteinExistence type="inferred from homology"/>
<feature type="binding site" evidence="16">
    <location>
        <position position="67"/>
    </location>
    <ligand>
        <name>Zn(2+)</name>
        <dbReference type="ChEBI" id="CHEBI:29105"/>
        <note>catalytic</note>
    </ligand>
</feature>
<protein>
    <recommendedName>
        <fullName evidence="14">Zinc metalloprotease</fullName>
    </recommendedName>
</protein>
<feature type="active site" evidence="15">
    <location>
        <position position="68"/>
    </location>
</feature>
<dbReference type="CDD" id="cd02205">
    <property type="entry name" value="CBS_pair_SF"/>
    <property type="match status" value="1"/>
</dbReference>
<evidence type="ECO:0000256" key="12">
    <source>
        <dbReference type="ARBA" id="ARBA00023122"/>
    </source>
</evidence>
<dbReference type="KEGG" id="parq:DSM112329_04387"/>
<evidence type="ECO:0000256" key="2">
    <source>
        <dbReference type="ARBA" id="ARBA00007931"/>
    </source>
</evidence>
<keyword evidence="11 14" id="KW-0482">Metalloprotease</keyword>
<keyword evidence="13 14" id="KW-0472">Membrane</keyword>
<evidence type="ECO:0000256" key="10">
    <source>
        <dbReference type="ARBA" id="ARBA00022989"/>
    </source>
</evidence>
<evidence type="ECO:0000256" key="16">
    <source>
        <dbReference type="PIRSR" id="PIRSR006404-2"/>
    </source>
</evidence>
<dbReference type="PANTHER" id="PTHR39188:SF3">
    <property type="entry name" value="STAGE IV SPORULATION PROTEIN FB"/>
    <property type="match status" value="1"/>
</dbReference>
<comment type="subcellular location">
    <subcellularLocation>
        <location evidence="1 14">Cell membrane</location>
        <topology evidence="1 14">Multi-pass membrane protein</topology>
    </subcellularLocation>
</comment>
<feature type="transmembrane region" description="Helical" evidence="14">
    <location>
        <begin position="151"/>
        <end position="171"/>
    </location>
</feature>
<dbReference type="EMBL" id="CP114014">
    <property type="protein sequence ID" value="XAY07504.1"/>
    <property type="molecule type" value="Genomic_DNA"/>
</dbReference>
<keyword evidence="12 17" id="KW-0129">CBS domain</keyword>
<feature type="binding site" evidence="16">
    <location>
        <position position="177"/>
    </location>
    <ligand>
        <name>Zn(2+)</name>
        <dbReference type="ChEBI" id="CHEBI:29105"/>
        <note>catalytic</note>
    </ligand>
</feature>
<dbReference type="Pfam" id="PF02163">
    <property type="entry name" value="Peptidase_M50"/>
    <property type="match status" value="1"/>
</dbReference>
<keyword evidence="4 14" id="KW-0645">Protease</keyword>
<dbReference type="Pfam" id="PF00571">
    <property type="entry name" value="CBS"/>
    <property type="match status" value="1"/>
</dbReference>
<dbReference type="SUPFAM" id="SSF54631">
    <property type="entry name" value="CBS-domain pair"/>
    <property type="match status" value="1"/>
</dbReference>
<evidence type="ECO:0000256" key="8">
    <source>
        <dbReference type="ARBA" id="ARBA00022801"/>
    </source>
</evidence>
<feature type="transmembrane region" description="Helical" evidence="14">
    <location>
        <begin position="12"/>
        <end position="35"/>
    </location>
</feature>
<dbReference type="GO" id="GO:0005886">
    <property type="term" value="C:plasma membrane"/>
    <property type="evidence" value="ECO:0007669"/>
    <property type="project" value="UniProtKB-SubCell"/>
</dbReference>
<keyword evidence="10 14" id="KW-1133">Transmembrane helix</keyword>
<dbReference type="CDD" id="cd06164">
    <property type="entry name" value="S2P-M50_SpoIVFB_CBS"/>
    <property type="match status" value="1"/>
</dbReference>
<feature type="transmembrane region" description="Helical" evidence="14">
    <location>
        <begin position="47"/>
        <end position="67"/>
    </location>
</feature>
<accession>A0AAU7B1R8</accession>
<dbReference type="GO" id="GO:0006508">
    <property type="term" value="P:proteolysis"/>
    <property type="evidence" value="ECO:0007669"/>
    <property type="project" value="UniProtKB-KW"/>
</dbReference>
<evidence type="ECO:0000259" key="18">
    <source>
        <dbReference type="PROSITE" id="PS51371"/>
    </source>
</evidence>
<evidence type="ECO:0000256" key="9">
    <source>
        <dbReference type="ARBA" id="ARBA00022833"/>
    </source>
</evidence>
<dbReference type="InterPro" id="IPR000644">
    <property type="entry name" value="CBS_dom"/>
</dbReference>
<feature type="transmembrane region" description="Helical" evidence="14">
    <location>
        <begin position="109"/>
        <end position="131"/>
    </location>
</feature>
<keyword evidence="8 14" id="KW-0378">Hydrolase</keyword>
<evidence type="ECO:0000256" key="3">
    <source>
        <dbReference type="ARBA" id="ARBA00022475"/>
    </source>
</evidence>
<dbReference type="AlphaFoldDB" id="A0AAU7B1R8"/>
<dbReference type="PROSITE" id="PS51371">
    <property type="entry name" value="CBS"/>
    <property type="match status" value="1"/>
</dbReference>
<evidence type="ECO:0000313" key="19">
    <source>
        <dbReference type="EMBL" id="XAY07504.1"/>
    </source>
</evidence>
<dbReference type="Gene3D" id="3.10.580.10">
    <property type="entry name" value="CBS-domain"/>
    <property type="match status" value="1"/>
</dbReference>
<dbReference type="GO" id="GO:0008237">
    <property type="term" value="F:metallopeptidase activity"/>
    <property type="evidence" value="ECO:0007669"/>
    <property type="project" value="UniProtKB-UniRule"/>
</dbReference>
<keyword evidence="3 14" id="KW-1003">Cell membrane</keyword>
<dbReference type="InterPro" id="IPR046342">
    <property type="entry name" value="CBS_dom_sf"/>
</dbReference>
<evidence type="ECO:0000256" key="13">
    <source>
        <dbReference type="ARBA" id="ARBA00023136"/>
    </source>
</evidence>
<comment type="cofactor">
    <cofactor evidence="14 16">
        <name>Zn(2+)</name>
        <dbReference type="ChEBI" id="CHEBI:29105"/>
    </cofactor>
    <text evidence="14 16">Binds 1 zinc ion per subunit.</text>
</comment>
<evidence type="ECO:0000256" key="4">
    <source>
        <dbReference type="ARBA" id="ARBA00022670"/>
    </source>
</evidence>
<dbReference type="InterPro" id="IPR016483">
    <property type="entry name" value="UCP006404_Pept_M50_CBS"/>
</dbReference>
<evidence type="ECO:0000256" key="15">
    <source>
        <dbReference type="PIRSR" id="PIRSR006404-1"/>
    </source>
</evidence>
<reference evidence="19" key="1">
    <citation type="submission" date="2022-12" db="EMBL/GenBank/DDBJ databases">
        <title>Paraconexibacter alkalitolerans sp. nov. and Baekduia alba sp. nov., isolated from soil and emended description of the genera Paraconexibacter (Chun et al., 2020) and Baekduia (An et al., 2020).</title>
        <authorList>
            <person name="Vieira S."/>
            <person name="Huber K.J."/>
            <person name="Geppert A."/>
            <person name="Wolf J."/>
            <person name="Neumann-Schaal M."/>
            <person name="Muesken M."/>
            <person name="Overmann J."/>
        </authorList>
    </citation>
    <scope>NUCLEOTIDE SEQUENCE</scope>
    <source>
        <strain evidence="19">AEG42_29</strain>
    </source>
</reference>
<evidence type="ECO:0000256" key="17">
    <source>
        <dbReference type="PROSITE-ProRule" id="PRU00703"/>
    </source>
</evidence>
<comment type="similarity">
    <text evidence="2 14">Belongs to the peptidase M50B family.</text>
</comment>
<evidence type="ECO:0000256" key="11">
    <source>
        <dbReference type="ARBA" id="ARBA00023049"/>
    </source>
</evidence>
<feature type="transmembrane region" description="Helical" evidence="14">
    <location>
        <begin position="203"/>
        <end position="221"/>
    </location>
</feature>